<evidence type="ECO:0000256" key="2">
    <source>
        <dbReference type="ARBA" id="ARBA00022747"/>
    </source>
</evidence>
<organism evidence="5 6">
    <name type="scientific">Asaccharospora irregularis DSM 2635</name>
    <dbReference type="NCBI Taxonomy" id="1121321"/>
    <lineage>
        <taxon>Bacteria</taxon>
        <taxon>Bacillati</taxon>
        <taxon>Bacillota</taxon>
        <taxon>Clostridia</taxon>
        <taxon>Peptostreptococcales</taxon>
        <taxon>Peptostreptococcaceae</taxon>
        <taxon>Asaccharospora</taxon>
    </lineage>
</organism>
<dbReference type="EMBL" id="FQWX01000025">
    <property type="protein sequence ID" value="SHH18584.1"/>
    <property type="molecule type" value="Genomic_DNA"/>
</dbReference>
<evidence type="ECO:0000259" key="4">
    <source>
        <dbReference type="Pfam" id="PF01420"/>
    </source>
</evidence>
<dbReference type="Pfam" id="PF01420">
    <property type="entry name" value="Methylase_S"/>
    <property type="match status" value="2"/>
</dbReference>
<evidence type="ECO:0000313" key="5">
    <source>
        <dbReference type="EMBL" id="SHH18584.1"/>
    </source>
</evidence>
<dbReference type="Gene3D" id="3.90.220.20">
    <property type="entry name" value="DNA methylase specificity domains"/>
    <property type="match status" value="2"/>
</dbReference>
<feature type="domain" description="Type I restriction modification DNA specificity" evidence="4">
    <location>
        <begin position="194"/>
        <end position="352"/>
    </location>
</feature>
<evidence type="ECO:0000313" key="6">
    <source>
        <dbReference type="Proteomes" id="UP000243255"/>
    </source>
</evidence>
<reference evidence="6" key="1">
    <citation type="submission" date="2016-11" db="EMBL/GenBank/DDBJ databases">
        <authorList>
            <person name="Varghese N."/>
            <person name="Submissions S."/>
        </authorList>
    </citation>
    <scope>NUCLEOTIDE SEQUENCE [LARGE SCALE GENOMIC DNA]</scope>
    <source>
        <strain evidence="6">DSM 2635</strain>
    </source>
</reference>
<dbReference type="CDD" id="cd17278">
    <property type="entry name" value="RMtype1_S_LdeBORF1052P-TRD2-CR2"/>
    <property type="match status" value="1"/>
</dbReference>
<proteinExistence type="inferred from homology"/>
<dbReference type="PANTHER" id="PTHR30408:SF12">
    <property type="entry name" value="TYPE I RESTRICTION ENZYME MJAVIII SPECIFICITY SUBUNIT"/>
    <property type="match status" value="1"/>
</dbReference>
<dbReference type="GO" id="GO:0009307">
    <property type="term" value="P:DNA restriction-modification system"/>
    <property type="evidence" value="ECO:0007669"/>
    <property type="project" value="UniProtKB-KW"/>
</dbReference>
<name>A0A1M5QWQ5_9FIRM</name>
<feature type="non-terminal residue" evidence="5">
    <location>
        <position position="356"/>
    </location>
</feature>
<dbReference type="AlphaFoldDB" id="A0A1M5QWQ5"/>
<dbReference type="InterPro" id="IPR044946">
    <property type="entry name" value="Restrct_endonuc_typeI_TRD_sf"/>
</dbReference>
<dbReference type="SUPFAM" id="SSF116734">
    <property type="entry name" value="DNA methylase specificity domain"/>
    <property type="match status" value="2"/>
</dbReference>
<gene>
    <name evidence="5" type="ORF">SAMN04488530_1251</name>
</gene>
<dbReference type="InterPro" id="IPR000055">
    <property type="entry name" value="Restrct_endonuc_typeI_TRD"/>
</dbReference>
<dbReference type="PANTHER" id="PTHR30408">
    <property type="entry name" value="TYPE-1 RESTRICTION ENZYME ECOKI SPECIFICITY PROTEIN"/>
    <property type="match status" value="1"/>
</dbReference>
<keyword evidence="3" id="KW-0238">DNA-binding</keyword>
<dbReference type="GO" id="GO:0003677">
    <property type="term" value="F:DNA binding"/>
    <property type="evidence" value="ECO:0007669"/>
    <property type="project" value="UniProtKB-KW"/>
</dbReference>
<feature type="domain" description="Type I restriction modification DNA specificity" evidence="4">
    <location>
        <begin position="4"/>
        <end position="172"/>
    </location>
</feature>
<keyword evidence="2" id="KW-0680">Restriction system</keyword>
<dbReference type="InterPro" id="IPR052021">
    <property type="entry name" value="Type-I_RS_S_subunit"/>
</dbReference>
<evidence type="ECO:0000256" key="1">
    <source>
        <dbReference type="ARBA" id="ARBA00010923"/>
    </source>
</evidence>
<accession>A0A1M5QWQ5</accession>
<sequence>MGNIMKIKDVCTISGGYAFKSTHFTDEGIAIIRIGDIYDNKVNISSGTAFIREYDEKLSKFIIKKGDILIALSGATTGKFGMFNENKPALLNQRVAKISPNKQINNRYLYYYMNKLQDIIYSKALGCAQPNISPTEIGEIEIYVPKILEQEKIVEILDISKALIDKRKYQIEYLDKLVKSRFIEMFGDPIRNVKGWKTGKMNDVAPVVNYKGDFNKCKVWLLNLDMVESNTGNIIGYNYVTTDEIGNSTCTFDTTNILYSKLRPYLNKVVIPNEIGYATSEMVPLQPVRGVLNRYYLAHMLRNKSFVDYISEKVSGAKMPRVTMNEFRSFEVPIPPIELQNQFEDFVKQVEKLKFE</sequence>
<evidence type="ECO:0000256" key="3">
    <source>
        <dbReference type="ARBA" id="ARBA00023125"/>
    </source>
</evidence>
<dbReference type="OrthoDB" id="9811611at2"/>
<comment type="similarity">
    <text evidence="1">Belongs to the type-I restriction system S methylase family.</text>
</comment>
<protein>
    <submittedName>
        <fullName evidence="5">Type I restriction enzyme, S subunit</fullName>
    </submittedName>
</protein>
<dbReference type="Proteomes" id="UP000243255">
    <property type="component" value="Unassembled WGS sequence"/>
</dbReference>
<dbReference type="STRING" id="1121321.SAMN04488530_1251"/>
<keyword evidence="6" id="KW-1185">Reference proteome</keyword>
<dbReference type="RefSeq" id="WP_073126734.1">
    <property type="nucleotide sequence ID" value="NZ_FQWX01000025.1"/>
</dbReference>